<keyword evidence="1" id="KW-0732">Signal</keyword>
<dbReference type="OrthoDB" id="158267at2"/>
<dbReference type="PROSITE" id="PS51257">
    <property type="entry name" value="PROKAR_LIPOPROTEIN"/>
    <property type="match status" value="1"/>
</dbReference>
<dbReference type="Proteomes" id="UP000316008">
    <property type="component" value="Unassembled WGS sequence"/>
</dbReference>
<protein>
    <submittedName>
        <fullName evidence="3">SGNH/GDSL hydrolase family protein</fullName>
    </submittedName>
</protein>
<feature type="domain" description="SGNH hydrolase-type esterase" evidence="2">
    <location>
        <begin position="30"/>
        <end position="208"/>
    </location>
</feature>
<organism evidence="3 4">
    <name type="scientific">Fluviicola chungangensis</name>
    <dbReference type="NCBI Taxonomy" id="2597671"/>
    <lineage>
        <taxon>Bacteria</taxon>
        <taxon>Pseudomonadati</taxon>
        <taxon>Bacteroidota</taxon>
        <taxon>Flavobacteriia</taxon>
        <taxon>Flavobacteriales</taxon>
        <taxon>Crocinitomicaceae</taxon>
        <taxon>Fluviicola</taxon>
    </lineage>
</organism>
<gene>
    <name evidence="3" type="ORF">FO442_18010</name>
</gene>
<evidence type="ECO:0000313" key="3">
    <source>
        <dbReference type="EMBL" id="TSJ39124.1"/>
    </source>
</evidence>
<evidence type="ECO:0000259" key="2">
    <source>
        <dbReference type="Pfam" id="PF13472"/>
    </source>
</evidence>
<keyword evidence="3" id="KW-0378">Hydrolase</keyword>
<comment type="caution">
    <text evidence="3">The sequence shown here is derived from an EMBL/GenBank/DDBJ whole genome shotgun (WGS) entry which is preliminary data.</text>
</comment>
<accession>A0A556MGQ3</accession>
<reference evidence="3 4" key="1">
    <citation type="submission" date="2019-07" db="EMBL/GenBank/DDBJ databases">
        <authorList>
            <person name="Huq M.A."/>
        </authorList>
    </citation>
    <scope>NUCLEOTIDE SEQUENCE [LARGE SCALE GENOMIC DNA]</scope>
    <source>
        <strain evidence="3 4">MAH-3</strain>
    </source>
</reference>
<dbReference type="GO" id="GO:0016788">
    <property type="term" value="F:hydrolase activity, acting on ester bonds"/>
    <property type="evidence" value="ECO:0007669"/>
    <property type="project" value="UniProtKB-ARBA"/>
</dbReference>
<dbReference type="Gene3D" id="3.40.50.1110">
    <property type="entry name" value="SGNH hydrolase"/>
    <property type="match status" value="1"/>
</dbReference>
<dbReference type="SUPFAM" id="SSF52266">
    <property type="entry name" value="SGNH hydrolase"/>
    <property type="match status" value="1"/>
</dbReference>
<dbReference type="AlphaFoldDB" id="A0A556MGQ3"/>
<keyword evidence="4" id="KW-1185">Reference proteome</keyword>
<sequence length="222" mass="25122">MKWTGNITGFVMVLTLTACATSKKGVSYLALGDSYTIGESVPVNRNFPYQLADSIGKRGSAYESPVIIARTGWRTDQLIEAIESAHLSNEYDLVTLLIGVNNEFQGRSLKEYERDFRLLCMKSIELAGNKKKRVRIISIPDYGYTPYGEPNRERISERIDLFNASNRRIADSLKLKYVDITGISRRGLNEPDLVADDGLHPSAKMYALWVEEILRKMKDKPH</sequence>
<feature type="chain" id="PRO_5021720818" evidence="1">
    <location>
        <begin position="21"/>
        <end position="222"/>
    </location>
</feature>
<name>A0A556MGQ3_9FLAO</name>
<dbReference type="InterPro" id="IPR036514">
    <property type="entry name" value="SGNH_hydro_sf"/>
</dbReference>
<evidence type="ECO:0000313" key="4">
    <source>
        <dbReference type="Proteomes" id="UP000316008"/>
    </source>
</evidence>
<dbReference type="EMBL" id="VLPL01000012">
    <property type="protein sequence ID" value="TSJ39124.1"/>
    <property type="molecule type" value="Genomic_DNA"/>
</dbReference>
<dbReference type="Pfam" id="PF13472">
    <property type="entry name" value="Lipase_GDSL_2"/>
    <property type="match status" value="1"/>
</dbReference>
<proteinExistence type="predicted"/>
<feature type="signal peptide" evidence="1">
    <location>
        <begin position="1"/>
        <end position="20"/>
    </location>
</feature>
<evidence type="ECO:0000256" key="1">
    <source>
        <dbReference type="SAM" id="SignalP"/>
    </source>
</evidence>
<dbReference type="InterPro" id="IPR013830">
    <property type="entry name" value="SGNH_hydro"/>
</dbReference>
<dbReference type="CDD" id="cd01832">
    <property type="entry name" value="SGNH_hydrolase_like_1"/>
    <property type="match status" value="1"/>
</dbReference>